<gene>
    <name evidence="1" type="ORF">DWV00_19090</name>
</gene>
<organism evidence="1 2">
    <name type="scientific">Trinickia dinghuensis</name>
    <dbReference type="NCBI Taxonomy" id="2291023"/>
    <lineage>
        <taxon>Bacteria</taxon>
        <taxon>Pseudomonadati</taxon>
        <taxon>Pseudomonadota</taxon>
        <taxon>Betaproteobacteria</taxon>
        <taxon>Burkholderiales</taxon>
        <taxon>Burkholderiaceae</taxon>
        <taxon>Trinickia</taxon>
    </lineage>
</organism>
<protein>
    <submittedName>
        <fullName evidence="1">Uncharacterized protein</fullName>
    </submittedName>
</protein>
<sequence length="283" mass="30927">MSVSGAPNRLSSYLKYLPAIYGLSQDGEPPFVGSYLNVFEKIISGIPEPAHSLERKGIRELLDSHVFGTLFHPRLDFLFDGDPSVAQTFIPFLSTGDEAQPGTDNEAKLALLKSYITTVDDQPIKVWLHGFLNWFSGTIALNVDHNWSIDSKRFLIAQALPLFRARGTAQGMEWLLNAWFGVDPDAPPGLAPDGGLGLVGFRVYNEGFLPIRIEDSETGTFRLENEPPPGGGGARLADIVCQDVDNGENEATGYRAWHFVVSLLTRASHDRGDAGRISDAAAR</sequence>
<comment type="caution">
    <text evidence="1">The sequence shown here is derived from an EMBL/GenBank/DDBJ whole genome shotgun (WGS) entry which is preliminary data.</text>
</comment>
<dbReference type="Proteomes" id="UP000256838">
    <property type="component" value="Unassembled WGS sequence"/>
</dbReference>
<keyword evidence="2" id="KW-1185">Reference proteome</keyword>
<dbReference type="OrthoDB" id="8780829at2"/>
<evidence type="ECO:0000313" key="1">
    <source>
        <dbReference type="EMBL" id="RDU97337.1"/>
    </source>
</evidence>
<reference evidence="1 2" key="1">
    <citation type="submission" date="2018-08" db="EMBL/GenBank/DDBJ databases">
        <title>Paraburkholderia sp. DHOM06 isolated from forest soil.</title>
        <authorList>
            <person name="Gao Z.-H."/>
            <person name="Qiu L.-H."/>
        </authorList>
    </citation>
    <scope>NUCLEOTIDE SEQUENCE [LARGE SCALE GENOMIC DNA]</scope>
    <source>
        <strain evidence="1 2">DHOM06</strain>
    </source>
</reference>
<dbReference type="AlphaFoldDB" id="A0A3D8JWA0"/>
<name>A0A3D8JWA0_9BURK</name>
<evidence type="ECO:0000313" key="2">
    <source>
        <dbReference type="Proteomes" id="UP000256838"/>
    </source>
</evidence>
<proteinExistence type="predicted"/>
<dbReference type="EMBL" id="QRGA01000010">
    <property type="protein sequence ID" value="RDU97337.1"/>
    <property type="molecule type" value="Genomic_DNA"/>
</dbReference>
<accession>A0A3D8JWA0</accession>